<reference evidence="2" key="1">
    <citation type="journal article" date="2021" name="Genome Biol. Evol.">
        <title>The assembled and annotated genome of the fairy-ring fungus Marasmius oreades.</title>
        <authorList>
            <person name="Hiltunen M."/>
            <person name="Ament-Velasquez S.L."/>
            <person name="Johannesson H."/>
        </authorList>
    </citation>
    <scope>NUCLEOTIDE SEQUENCE</scope>
    <source>
        <strain evidence="2">03SP1</strain>
    </source>
</reference>
<gene>
    <name evidence="2" type="ORF">E1B28_001300</name>
</gene>
<accession>A0A9P8AFA2</accession>
<dbReference type="GeneID" id="66070376"/>
<organism evidence="2 3">
    <name type="scientific">Marasmius oreades</name>
    <name type="common">fairy-ring Marasmius</name>
    <dbReference type="NCBI Taxonomy" id="181124"/>
    <lineage>
        <taxon>Eukaryota</taxon>
        <taxon>Fungi</taxon>
        <taxon>Dikarya</taxon>
        <taxon>Basidiomycota</taxon>
        <taxon>Agaricomycotina</taxon>
        <taxon>Agaricomycetes</taxon>
        <taxon>Agaricomycetidae</taxon>
        <taxon>Agaricales</taxon>
        <taxon>Marasmiineae</taxon>
        <taxon>Marasmiaceae</taxon>
        <taxon>Marasmius</taxon>
    </lineage>
</organism>
<evidence type="ECO:0000256" key="1">
    <source>
        <dbReference type="SAM" id="MobiDB-lite"/>
    </source>
</evidence>
<proteinExistence type="predicted"/>
<keyword evidence="3" id="KW-1185">Reference proteome</keyword>
<name>A0A9P8AFA2_9AGAR</name>
<dbReference type="EMBL" id="CM032181">
    <property type="protein sequence ID" value="KAG7099449.1"/>
    <property type="molecule type" value="Genomic_DNA"/>
</dbReference>
<protein>
    <submittedName>
        <fullName evidence="2">Uncharacterized protein</fullName>
    </submittedName>
</protein>
<feature type="region of interest" description="Disordered" evidence="1">
    <location>
        <begin position="57"/>
        <end position="97"/>
    </location>
</feature>
<dbReference type="RefSeq" id="XP_043015919.1">
    <property type="nucleotide sequence ID" value="XM_043147214.1"/>
</dbReference>
<comment type="caution">
    <text evidence="2">The sequence shown here is derived from an EMBL/GenBank/DDBJ whole genome shotgun (WGS) entry which is preliminary data.</text>
</comment>
<evidence type="ECO:0000313" key="3">
    <source>
        <dbReference type="Proteomes" id="UP001049176"/>
    </source>
</evidence>
<evidence type="ECO:0000313" key="2">
    <source>
        <dbReference type="EMBL" id="KAG7099449.1"/>
    </source>
</evidence>
<dbReference type="KEGG" id="more:E1B28_001300"/>
<dbReference type="Proteomes" id="UP001049176">
    <property type="component" value="Chromosome 1"/>
</dbReference>
<dbReference type="AlphaFoldDB" id="A0A9P8AFA2"/>
<sequence>MPSALSDRYLKTTASSLSQSSLAMLKRPRPHSPLLLTSNFPMTGSLDVILPTAKRRRLLPDSSDHTSQPTRPGYDCDDDEEDFDELEQDVSNSATVDSPYKDTNSFLYELHTLHRHRQLFSQQLLHEAQPSQRMAHLLQYTRGDNEFPSQSVAAASPLGPTVYPSGSFKLPLETSGSNVLFEVEAVKARYEETNRLLGSLFLSRRQELTDDDKERPHR</sequence>
<dbReference type="OrthoDB" id="3262473at2759"/>
<feature type="compositionally biased region" description="Acidic residues" evidence="1">
    <location>
        <begin position="75"/>
        <end position="88"/>
    </location>
</feature>